<dbReference type="Proteomes" id="UP001145114">
    <property type="component" value="Unassembled WGS sequence"/>
</dbReference>
<comment type="caution">
    <text evidence="1">The sequence shown here is derived from an EMBL/GenBank/DDBJ whole genome shotgun (WGS) entry which is preliminary data.</text>
</comment>
<evidence type="ECO:0000313" key="2">
    <source>
        <dbReference type="Proteomes" id="UP001145114"/>
    </source>
</evidence>
<feature type="non-terminal residue" evidence="1">
    <location>
        <position position="195"/>
    </location>
</feature>
<proteinExistence type="predicted"/>
<protein>
    <submittedName>
        <fullName evidence="1">Uncharacterized protein</fullName>
    </submittedName>
</protein>
<keyword evidence="2" id="KW-1185">Reference proteome</keyword>
<evidence type="ECO:0000313" key="1">
    <source>
        <dbReference type="EMBL" id="KAJ1670934.1"/>
    </source>
</evidence>
<dbReference type="EMBL" id="JAMZIH010008998">
    <property type="protein sequence ID" value="KAJ1670934.1"/>
    <property type="molecule type" value="Genomic_DNA"/>
</dbReference>
<sequence>MPRINVSLPTLITTTNEQTTHDLQATPIRLEQELRGATVGNKDISVSAGKQRGQLGGCASFGHRGKDHAEQEVEKRKGEGVNNDSDNRHRVMAVVPDERCDDATRAATNDRPAETHCQQSADMSAKKAGALQAAKSSTYLIALMAVIMLGLVSAGWHVGVTNAIESYIMDCQDEDGAGKSVMSPFSKCIKMSSLA</sequence>
<reference evidence="1" key="1">
    <citation type="submission" date="2022-06" db="EMBL/GenBank/DDBJ databases">
        <title>Phylogenomic reconstructions and comparative analyses of Kickxellomycotina fungi.</title>
        <authorList>
            <person name="Reynolds N.K."/>
            <person name="Stajich J.E."/>
            <person name="Barry K."/>
            <person name="Grigoriev I.V."/>
            <person name="Crous P."/>
            <person name="Smith M.E."/>
        </authorList>
    </citation>
    <scope>NUCLEOTIDE SEQUENCE</scope>
    <source>
        <strain evidence="1">RSA 2271</strain>
    </source>
</reference>
<organism evidence="1 2">
    <name type="scientific">Spiromyces aspiralis</name>
    <dbReference type="NCBI Taxonomy" id="68401"/>
    <lineage>
        <taxon>Eukaryota</taxon>
        <taxon>Fungi</taxon>
        <taxon>Fungi incertae sedis</taxon>
        <taxon>Zoopagomycota</taxon>
        <taxon>Kickxellomycotina</taxon>
        <taxon>Kickxellomycetes</taxon>
        <taxon>Kickxellales</taxon>
        <taxon>Kickxellaceae</taxon>
        <taxon>Spiromyces</taxon>
    </lineage>
</organism>
<gene>
    <name evidence="1" type="ORF">EV182_007914</name>
</gene>
<name>A0ACC1H9W3_9FUNG</name>
<accession>A0ACC1H9W3</accession>